<comment type="cofactor">
    <cofactor evidence="1">
        <name>Mg(2+)</name>
        <dbReference type="ChEBI" id="CHEBI:18420"/>
    </cofactor>
</comment>
<dbReference type="GO" id="GO:0003697">
    <property type="term" value="F:single-stranded DNA binding"/>
    <property type="evidence" value="ECO:0007669"/>
    <property type="project" value="InterPro"/>
</dbReference>
<feature type="compositionally biased region" description="Acidic residues" evidence="13">
    <location>
        <begin position="440"/>
        <end position="451"/>
    </location>
</feature>
<evidence type="ECO:0000256" key="1">
    <source>
        <dbReference type="ARBA" id="ARBA00001946"/>
    </source>
</evidence>
<feature type="compositionally biased region" description="Acidic residues" evidence="13">
    <location>
        <begin position="632"/>
        <end position="651"/>
    </location>
</feature>
<accession>A0A642UNR5</accession>
<dbReference type="InterPro" id="IPR006086">
    <property type="entry name" value="XPG-I_dom"/>
</dbReference>
<evidence type="ECO:0000256" key="4">
    <source>
        <dbReference type="ARBA" id="ARBA00022722"/>
    </source>
</evidence>
<dbReference type="EMBL" id="SWFT01000090">
    <property type="protein sequence ID" value="KAA8902410.1"/>
    <property type="molecule type" value="Genomic_DNA"/>
</dbReference>
<dbReference type="GO" id="GO:0006289">
    <property type="term" value="P:nucleotide-excision repair"/>
    <property type="evidence" value="ECO:0007669"/>
    <property type="project" value="InterPro"/>
</dbReference>
<evidence type="ECO:0000259" key="14">
    <source>
        <dbReference type="SMART" id="SM00484"/>
    </source>
</evidence>
<dbReference type="VEuPathDB" id="FungiDB:DIURU_002864"/>
<keyword evidence="4" id="KW-0540">Nuclease</keyword>
<keyword evidence="17" id="KW-1185">Reference proteome</keyword>
<dbReference type="InterPro" id="IPR019974">
    <property type="entry name" value="XPG_CS"/>
</dbReference>
<dbReference type="PROSITE" id="PS00842">
    <property type="entry name" value="XPG_2"/>
    <property type="match status" value="1"/>
</dbReference>
<comment type="caution">
    <text evidence="16">The sequence shown here is derived from an EMBL/GenBank/DDBJ whole genome shotgun (WGS) entry which is preliminary data.</text>
</comment>
<sequence>MGVHQLWDILGPTARPVRLESLSRKRLAVDASIWIYQFLKAVRDAEGNSIGPSHIVGFFRRICKLLYYGILPVFVFDGGAPALKRETLALRKKRREHQAESKRHTAQKLLAMQLHSSRSNKNNYYDNPMTSTDAPPPSKRFRKQDDFHLPTLYEFRTSDRDERVLRGEGVPHQDNYDFDIVDGININTVDPESKEFAQLAKETQYMILSHLRLKSRLRMGYRKEDLEDMFPDSYDFSRFQIKQVQKRNFYTQRLMEASGMSGDNTLSTHRVAGEQDREYQLVKSENGWTLSLGGKNSASSPIQLDEYGNEIKSNPSSSPIKSSPVKRSPSKLHSSPTKVVALSSDSEQRDADNLDAINQLYAQMNDSDEEKKEPSPTPAYIPKLTDFAPQTETYTEPPLKTETEDVQLKEENDDDDDFAFGSSLLAAPAQSKSNPSQDKIEEDDDDDDFEDVPLHEAQIDEVIIDNGSPKKTLDNEVKPKHDAGVPVGNATIEKTSAEAMSFEVEDNGQFDSEPIEVLQVDEKFEQGGDEVVEVDNGGSDSKPEKIETTSQSKPITLPPTEPLNPPDSTTVDSDDNESNLPQSSPVSRNPDWFSQDLNNPHMPRQTVASKEMTKPSTSSNADGLISWGEAQELLEDDDVEDSTFEADDIQEVDPAIEKLLPSSPAKEDLPSSELQAPAEVVDYEFEEEEEDEIAKNLAAEENLHEKFNQQMADTYRSTNKTSNSSIQAKQLLQEKIARAKRDSDEVTQNMVLDVQDLLSRFGIPFIVAPMEAEAQCAELQQLGLVDGIITDDSDCFLFNGTKVYKNMFNQTKYVECYQLPEIDDKLGLSRDKLIELALLLGSDYTEGIKGVGPVLAVEILAEFGDLKSFKEWYDRQLTTSLTSKPSDEQTKLQKTLATRVKTGKLSLPENFPDSVVIRAYTHPEVDRSKSPFKWGIPNLDRIRTFLMYNVNWSQERVDEIMVPLVQDLNRKKAEGTQSTLGEFFPQEYLSSKEINLGKRLKAATTKMTKRKKK</sequence>
<evidence type="ECO:0000256" key="12">
    <source>
        <dbReference type="ARBA" id="ARBA00038112"/>
    </source>
</evidence>
<dbReference type="InterPro" id="IPR036279">
    <property type="entry name" value="5-3_exonuclease_C_sf"/>
</dbReference>
<dbReference type="OrthoDB" id="31113at2759"/>
<feature type="compositionally biased region" description="Basic and acidic residues" evidence="13">
    <location>
        <begin position="399"/>
        <end position="410"/>
    </location>
</feature>
<dbReference type="SMART" id="SM00279">
    <property type="entry name" value="HhH2"/>
    <property type="match status" value="1"/>
</dbReference>
<gene>
    <name evidence="16" type="ORF">DIURU_002864</name>
</gene>
<dbReference type="InterPro" id="IPR029060">
    <property type="entry name" value="PIN-like_dom_sf"/>
</dbReference>
<dbReference type="GO" id="GO:0005634">
    <property type="term" value="C:nucleus"/>
    <property type="evidence" value="ECO:0007669"/>
    <property type="project" value="UniProtKB-SubCell"/>
</dbReference>
<dbReference type="Proteomes" id="UP000449547">
    <property type="component" value="Unassembled WGS sequence"/>
</dbReference>
<dbReference type="PANTHER" id="PTHR16171">
    <property type="entry name" value="DNA REPAIR PROTEIN COMPLEMENTING XP-G CELLS-RELATED"/>
    <property type="match status" value="1"/>
</dbReference>
<feature type="region of interest" description="Disordered" evidence="13">
    <location>
        <begin position="307"/>
        <end position="350"/>
    </location>
</feature>
<keyword evidence="9" id="KW-0460">Magnesium</keyword>
<dbReference type="CDD" id="cd09868">
    <property type="entry name" value="PIN_XPG_RAD2"/>
    <property type="match status" value="2"/>
</dbReference>
<reference evidence="16 17" key="1">
    <citation type="submission" date="2019-07" db="EMBL/GenBank/DDBJ databases">
        <title>Genome assembly of two rare yeast pathogens: Diutina rugosa and Trichomonascus ciferrii.</title>
        <authorList>
            <person name="Mixao V."/>
            <person name="Saus E."/>
            <person name="Hansen A."/>
            <person name="Lass-Flor C."/>
            <person name="Gabaldon T."/>
        </authorList>
    </citation>
    <scope>NUCLEOTIDE SEQUENCE [LARGE SCALE GENOMIC DNA]</scope>
    <source>
        <strain evidence="16 17">CBS 613</strain>
    </source>
</reference>
<evidence type="ECO:0000256" key="8">
    <source>
        <dbReference type="ARBA" id="ARBA00022801"/>
    </source>
</evidence>
<dbReference type="InterPro" id="IPR001044">
    <property type="entry name" value="XPG/Rad2_eukaryotes"/>
</dbReference>
<dbReference type="Gene3D" id="1.10.150.20">
    <property type="entry name" value="5' to 3' exonuclease, C-terminal subdomain"/>
    <property type="match status" value="1"/>
</dbReference>
<dbReference type="PRINTS" id="PR00066">
    <property type="entry name" value="XRODRMPGMNTG"/>
</dbReference>
<dbReference type="InterPro" id="IPR008918">
    <property type="entry name" value="HhH2"/>
</dbReference>
<dbReference type="GO" id="GO:0046872">
    <property type="term" value="F:metal ion binding"/>
    <property type="evidence" value="ECO:0007669"/>
    <property type="project" value="UniProtKB-KW"/>
</dbReference>
<proteinExistence type="inferred from homology"/>
<feature type="region of interest" description="Disordered" evidence="13">
    <location>
        <begin position="525"/>
        <end position="655"/>
    </location>
</feature>
<dbReference type="Pfam" id="PF00752">
    <property type="entry name" value="XPG_N"/>
    <property type="match status" value="1"/>
</dbReference>
<feature type="domain" description="XPG N-terminal" evidence="15">
    <location>
        <begin position="1"/>
        <end position="98"/>
    </location>
</feature>
<dbReference type="SMART" id="SM00485">
    <property type="entry name" value="XPGN"/>
    <property type="match status" value="1"/>
</dbReference>
<evidence type="ECO:0000256" key="3">
    <source>
        <dbReference type="ARBA" id="ARBA00005283"/>
    </source>
</evidence>
<feature type="region of interest" description="Disordered" evidence="13">
    <location>
        <begin position="363"/>
        <end position="490"/>
    </location>
</feature>
<dbReference type="OMA" id="PNSMDFS"/>
<evidence type="ECO:0000256" key="2">
    <source>
        <dbReference type="ARBA" id="ARBA00004123"/>
    </source>
</evidence>
<dbReference type="InterPro" id="IPR006085">
    <property type="entry name" value="XPG_DNA_repair_N"/>
</dbReference>
<evidence type="ECO:0000256" key="13">
    <source>
        <dbReference type="SAM" id="MobiDB-lite"/>
    </source>
</evidence>
<evidence type="ECO:0000256" key="11">
    <source>
        <dbReference type="ARBA" id="ARBA00023242"/>
    </source>
</evidence>
<keyword evidence="11" id="KW-0539">Nucleus</keyword>
<dbReference type="PRINTS" id="PR00853">
    <property type="entry name" value="XPGRADSUPER"/>
</dbReference>
<evidence type="ECO:0000259" key="15">
    <source>
        <dbReference type="SMART" id="SM00485"/>
    </source>
</evidence>
<feature type="compositionally biased region" description="Basic and acidic residues" evidence="13">
    <location>
        <begin position="471"/>
        <end position="483"/>
    </location>
</feature>
<evidence type="ECO:0000256" key="7">
    <source>
        <dbReference type="ARBA" id="ARBA00022763"/>
    </source>
</evidence>
<keyword evidence="8" id="KW-0378">Hydrolase</keyword>
<feature type="compositionally biased region" description="Pro residues" evidence="13">
    <location>
        <begin position="556"/>
        <end position="565"/>
    </location>
</feature>
<dbReference type="InterPro" id="IPR006084">
    <property type="entry name" value="XPG/Rad2"/>
</dbReference>
<dbReference type="CDD" id="cd09904">
    <property type="entry name" value="H3TH_XPG"/>
    <property type="match status" value="1"/>
</dbReference>
<keyword evidence="5" id="KW-0479">Metal-binding</keyword>
<evidence type="ECO:0000256" key="6">
    <source>
        <dbReference type="ARBA" id="ARBA00022759"/>
    </source>
</evidence>
<evidence type="ECO:0000313" key="17">
    <source>
        <dbReference type="Proteomes" id="UP000449547"/>
    </source>
</evidence>
<name>A0A642UNR5_DIURU</name>
<comment type="similarity">
    <text evidence="3">Belongs to the XPG/RAD2 endonuclease family. XPG subfamily.</text>
</comment>
<comment type="similarity">
    <text evidence="12">Belongs to the XPG/RAD2 endonuclease family. GEN subfamily.</text>
</comment>
<feature type="compositionally biased region" description="Polar residues" evidence="13">
    <location>
        <begin position="121"/>
        <end position="133"/>
    </location>
</feature>
<keyword evidence="6" id="KW-0255">Endonuclease</keyword>
<keyword evidence="7" id="KW-0227">DNA damage</keyword>
<keyword evidence="10" id="KW-0234">DNA repair</keyword>
<evidence type="ECO:0008006" key="18">
    <source>
        <dbReference type="Google" id="ProtNLM"/>
    </source>
</evidence>
<evidence type="ECO:0000256" key="9">
    <source>
        <dbReference type="ARBA" id="ARBA00022842"/>
    </source>
</evidence>
<dbReference type="Gene3D" id="3.40.50.1010">
    <property type="entry name" value="5'-nuclease"/>
    <property type="match status" value="2"/>
</dbReference>
<feature type="compositionally biased region" description="Low complexity" evidence="13">
    <location>
        <begin position="312"/>
        <end position="327"/>
    </location>
</feature>
<dbReference type="FunFam" id="1.10.150.20:FF:000030">
    <property type="entry name" value="Flap endonuclease GEN-like 1"/>
    <property type="match status" value="1"/>
</dbReference>
<feature type="compositionally biased region" description="Polar residues" evidence="13">
    <location>
        <begin position="578"/>
        <end position="587"/>
    </location>
</feature>
<dbReference type="Pfam" id="PF00867">
    <property type="entry name" value="XPG_I"/>
    <property type="match status" value="1"/>
</dbReference>
<dbReference type="SUPFAM" id="SSF47807">
    <property type="entry name" value="5' to 3' exonuclease, C-terminal subdomain"/>
    <property type="match status" value="1"/>
</dbReference>
<dbReference type="PANTHER" id="PTHR16171:SF7">
    <property type="entry name" value="DNA REPAIR PROTEIN RAD2"/>
    <property type="match status" value="1"/>
</dbReference>
<feature type="region of interest" description="Disordered" evidence="13">
    <location>
        <begin position="121"/>
        <end position="141"/>
    </location>
</feature>
<dbReference type="SUPFAM" id="SSF88723">
    <property type="entry name" value="PIN domain-like"/>
    <property type="match status" value="1"/>
</dbReference>
<evidence type="ECO:0000256" key="10">
    <source>
        <dbReference type="ARBA" id="ARBA00023204"/>
    </source>
</evidence>
<evidence type="ECO:0000313" key="16">
    <source>
        <dbReference type="EMBL" id="KAA8902410.1"/>
    </source>
</evidence>
<dbReference type="AlphaFoldDB" id="A0A642UNR5"/>
<protein>
    <recommendedName>
        <fullName evidence="18">XPG-I domain-containing protein</fullName>
    </recommendedName>
</protein>
<dbReference type="GO" id="GO:0048256">
    <property type="term" value="F:flap endonuclease activity"/>
    <property type="evidence" value="ECO:0007669"/>
    <property type="project" value="UniProtKB-ARBA"/>
</dbReference>
<comment type="subcellular location">
    <subcellularLocation>
        <location evidence="2">Nucleus</location>
    </subcellularLocation>
</comment>
<dbReference type="GeneID" id="54781515"/>
<organism evidence="16 17">
    <name type="scientific">Diutina rugosa</name>
    <name type="common">Yeast</name>
    <name type="synonym">Candida rugosa</name>
    <dbReference type="NCBI Taxonomy" id="5481"/>
    <lineage>
        <taxon>Eukaryota</taxon>
        <taxon>Fungi</taxon>
        <taxon>Dikarya</taxon>
        <taxon>Ascomycota</taxon>
        <taxon>Saccharomycotina</taxon>
        <taxon>Pichiomycetes</taxon>
        <taxon>Debaryomycetaceae</taxon>
        <taxon>Diutina</taxon>
    </lineage>
</organism>
<evidence type="ECO:0000256" key="5">
    <source>
        <dbReference type="ARBA" id="ARBA00022723"/>
    </source>
</evidence>
<feature type="domain" description="XPG-I" evidence="14">
    <location>
        <begin position="759"/>
        <end position="828"/>
    </location>
</feature>
<dbReference type="RefSeq" id="XP_034012395.1">
    <property type="nucleotide sequence ID" value="XM_034155562.1"/>
</dbReference>
<dbReference type="SMART" id="SM00484">
    <property type="entry name" value="XPGI"/>
    <property type="match status" value="1"/>
</dbReference>